<accession>A0A080ZMI9</accession>
<evidence type="ECO:0000313" key="3">
    <source>
        <dbReference type="Proteomes" id="UP000028582"/>
    </source>
</evidence>
<keyword evidence="1" id="KW-0732">Signal</keyword>
<organism evidence="2 3">
    <name type="scientific">Phytophthora nicotianae P1976</name>
    <dbReference type="NCBI Taxonomy" id="1317066"/>
    <lineage>
        <taxon>Eukaryota</taxon>
        <taxon>Sar</taxon>
        <taxon>Stramenopiles</taxon>
        <taxon>Oomycota</taxon>
        <taxon>Peronosporomycetes</taxon>
        <taxon>Peronosporales</taxon>
        <taxon>Peronosporaceae</taxon>
        <taxon>Phytophthora</taxon>
    </lineage>
</organism>
<evidence type="ECO:0000256" key="1">
    <source>
        <dbReference type="SAM" id="SignalP"/>
    </source>
</evidence>
<gene>
    <name evidence="2" type="ORF">F444_15267</name>
</gene>
<dbReference type="Proteomes" id="UP000028582">
    <property type="component" value="Unassembled WGS sequence"/>
</dbReference>
<sequence length="112" mass="13006">MRTNSVLSVLGITFLSMSTATSETTESNIKWTLRRYTPSNVREDHDEERLWSVKELFGLNKFEKMLQNNPAQLDNYPINKVASKLKNTNDREKLLNYLNQRSRAIREAGRAT</sequence>
<proteinExistence type="predicted"/>
<dbReference type="AlphaFoldDB" id="A0A080ZMI9"/>
<reference evidence="2 3" key="1">
    <citation type="submission" date="2013-11" db="EMBL/GenBank/DDBJ databases">
        <title>The Genome Sequence of Phytophthora parasitica P1976.</title>
        <authorList>
            <consortium name="The Broad Institute Genomics Platform"/>
            <person name="Russ C."/>
            <person name="Tyler B."/>
            <person name="Panabieres F."/>
            <person name="Shan W."/>
            <person name="Tripathy S."/>
            <person name="Grunwald N."/>
            <person name="Machado M."/>
            <person name="Johnson C.S."/>
            <person name="Walker B."/>
            <person name="Young S."/>
            <person name="Zeng Q."/>
            <person name="Gargeya S."/>
            <person name="Fitzgerald M."/>
            <person name="Haas B."/>
            <person name="Abouelleil A."/>
            <person name="Allen A.W."/>
            <person name="Alvarado L."/>
            <person name="Arachchi H.M."/>
            <person name="Berlin A.M."/>
            <person name="Chapman S.B."/>
            <person name="Gainer-Dewar J."/>
            <person name="Goldberg J."/>
            <person name="Griggs A."/>
            <person name="Gujja S."/>
            <person name="Hansen M."/>
            <person name="Howarth C."/>
            <person name="Imamovic A."/>
            <person name="Ireland A."/>
            <person name="Larimer J."/>
            <person name="McCowan C."/>
            <person name="Murphy C."/>
            <person name="Pearson M."/>
            <person name="Poon T.W."/>
            <person name="Priest M."/>
            <person name="Roberts A."/>
            <person name="Saif S."/>
            <person name="Shea T."/>
            <person name="Sisk P."/>
            <person name="Sykes S."/>
            <person name="Wortman J."/>
            <person name="Nusbaum C."/>
            <person name="Birren B."/>
        </authorList>
    </citation>
    <scope>NUCLEOTIDE SEQUENCE [LARGE SCALE GENOMIC DNA]</scope>
    <source>
        <strain evidence="2 3">P1976</strain>
    </source>
</reference>
<evidence type="ECO:0008006" key="4">
    <source>
        <dbReference type="Google" id="ProtNLM"/>
    </source>
</evidence>
<evidence type="ECO:0000313" key="2">
    <source>
        <dbReference type="EMBL" id="ETO67850.1"/>
    </source>
</evidence>
<dbReference type="EMBL" id="ANJA01002819">
    <property type="protein sequence ID" value="ETO67850.1"/>
    <property type="molecule type" value="Genomic_DNA"/>
</dbReference>
<protein>
    <recommendedName>
        <fullName evidence="4">RxLR effector protein</fullName>
    </recommendedName>
</protein>
<name>A0A080ZMI9_PHYNI</name>
<comment type="caution">
    <text evidence="2">The sequence shown here is derived from an EMBL/GenBank/DDBJ whole genome shotgun (WGS) entry which is preliminary data.</text>
</comment>
<feature type="signal peptide" evidence="1">
    <location>
        <begin position="1"/>
        <end position="22"/>
    </location>
</feature>
<feature type="chain" id="PRO_5001753238" description="RxLR effector protein" evidence="1">
    <location>
        <begin position="23"/>
        <end position="112"/>
    </location>
</feature>